<feature type="compositionally biased region" description="Polar residues" evidence="1">
    <location>
        <begin position="67"/>
        <end position="84"/>
    </location>
</feature>
<feature type="compositionally biased region" description="Low complexity" evidence="1">
    <location>
        <begin position="21"/>
        <end position="40"/>
    </location>
</feature>
<gene>
    <name evidence="2" type="ORF">SPIL2461_LOCUS7872</name>
</gene>
<dbReference type="EMBL" id="CAJNIZ010012636">
    <property type="protein sequence ID" value="CAE7336163.1"/>
    <property type="molecule type" value="Genomic_DNA"/>
</dbReference>
<evidence type="ECO:0000256" key="1">
    <source>
        <dbReference type="SAM" id="MobiDB-lite"/>
    </source>
</evidence>
<name>A0A812PI62_SYMPI</name>
<proteinExistence type="predicted"/>
<evidence type="ECO:0000313" key="3">
    <source>
        <dbReference type="Proteomes" id="UP000649617"/>
    </source>
</evidence>
<accession>A0A812PI62</accession>
<reference evidence="2" key="1">
    <citation type="submission" date="2021-02" db="EMBL/GenBank/DDBJ databases">
        <authorList>
            <person name="Dougan E. K."/>
            <person name="Rhodes N."/>
            <person name="Thang M."/>
            <person name="Chan C."/>
        </authorList>
    </citation>
    <scope>NUCLEOTIDE SEQUENCE</scope>
</reference>
<organism evidence="2 3">
    <name type="scientific">Symbiodinium pilosum</name>
    <name type="common">Dinoflagellate</name>
    <dbReference type="NCBI Taxonomy" id="2952"/>
    <lineage>
        <taxon>Eukaryota</taxon>
        <taxon>Sar</taxon>
        <taxon>Alveolata</taxon>
        <taxon>Dinophyceae</taxon>
        <taxon>Suessiales</taxon>
        <taxon>Symbiodiniaceae</taxon>
        <taxon>Symbiodinium</taxon>
    </lineage>
</organism>
<dbReference type="AlphaFoldDB" id="A0A812PI62"/>
<dbReference type="Gene3D" id="3.90.550.10">
    <property type="entry name" value="Spore Coat Polysaccharide Biosynthesis Protein SpsA, Chain A"/>
    <property type="match status" value="1"/>
</dbReference>
<keyword evidence="3" id="KW-1185">Reference proteome</keyword>
<dbReference type="OrthoDB" id="436094at2759"/>
<dbReference type="Proteomes" id="UP000649617">
    <property type="component" value="Unassembled WGS sequence"/>
</dbReference>
<comment type="caution">
    <text evidence="2">The sequence shown here is derived from an EMBL/GenBank/DDBJ whole genome shotgun (WGS) entry which is preliminary data.</text>
</comment>
<sequence length="626" mass="68701">MLIGSASMTVPPVSKGKHDAAALAGAQQAVPAPVGPAAELGAKDSPTVWRAPVKKGPKASALVPKSKQGTHSGQPATNGASVSQAVPPKQIAKATLVAPPVKQGAKEQRKPPFSAAFAPQEGAPFAPACPAVEDLRASSPALLAAEEGSSQMAPPKKQGELSPPAVEQGGSTSATLPQCQQDSERLEDQQAVDRLKGEWFSSTWGLVQVYERPSRSKHGSLILEVWDGSGKPRGFVKLVRRDPKLPRLRLIWQNGYGGQNTPYYLNPGPSTTKHLRWEHEASGAVEIWDCAFLEVLRTETTWVLKHALQPQLDLAWKYLQDPTLDPVPPLPYTVGLCTATMNRLWQLRRALPLTLMHCWPHRDHCRVHVVDMGSKDDTTFRFLVHHCRFAMEMGLLHVYKAQEEFWHASIGKNTAHAMASEEILVNIDSDNIIGAHFLQDVCNRFQEGAAVAQYEQGGGTCGRIAARRTDFMEIKGYDEDAFPMGCQDTDLVLRLKDLQRGPHSKGGCPYLSQAILNTVDQKVENCDPELAARKWGQMNQRNKEAFDQRRKDGKLKRNEHKKGIGVPVKHYFYEGGELRSEDLNIGSDILTGIPTTLITGPATIPTSCPTRRWTKSTVDTADVEEC</sequence>
<evidence type="ECO:0000313" key="2">
    <source>
        <dbReference type="EMBL" id="CAE7336163.1"/>
    </source>
</evidence>
<feature type="region of interest" description="Disordered" evidence="1">
    <location>
        <begin position="1"/>
        <end position="85"/>
    </location>
</feature>
<feature type="region of interest" description="Disordered" evidence="1">
    <location>
        <begin position="100"/>
        <end position="119"/>
    </location>
</feature>
<feature type="compositionally biased region" description="Polar residues" evidence="1">
    <location>
        <begin position="169"/>
        <end position="181"/>
    </location>
</feature>
<dbReference type="InterPro" id="IPR029044">
    <property type="entry name" value="Nucleotide-diphossugar_trans"/>
</dbReference>
<protein>
    <submittedName>
        <fullName evidence="2">Uncharacterized protein</fullName>
    </submittedName>
</protein>
<feature type="region of interest" description="Disordered" evidence="1">
    <location>
        <begin position="145"/>
        <end position="190"/>
    </location>
</feature>
<dbReference type="SUPFAM" id="SSF53448">
    <property type="entry name" value="Nucleotide-diphospho-sugar transferases"/>
    <property type="match status" value="1"/>
</dbReference>